<organism evidence="1 2">
    <name type="scientific">Aequorivita lipolytica</name>
    <dbReference type="NCBI Taxonomy" id="153267"/>
    <lineage>
        <taxon>Bacteria</taxon>
        <taxon>Pseudomonadati</taxon>
        <taxon>Bacteroidota</taxon>
        <taxon>Flavobacteriia</taxon>
        <taxon>Flavobacteriales</taxon>
        <taxon>Flavobacteriaceae</taxon>
        <taxon>Aequorivita</taxon>
    </lineage>
</organism>
<dbReference type="OrthoDB" id="1257726at2"/>
<dbReference type="Proteomes" id="UP000321945">
    <property type="component" value="Unassembled WGS sequence"/>
</dbReference>
<dbReference type="PROSITE" id="PS51257">
    <property type="entry name" value="PROKAR_LIPOPROTEIN"/>
    <property type="match status" value="1"/>
</dbReference>
<dbReference type="RefSeq" id="WP_111815471.1">
    <property type="nucleotide sequence ID" value="NZ_CBCRZQ010000003.1"/>
</dbReference>
<gene>
    <name evidence="1" type="ORF">ESV24_04555</name>
</gene>
<accession>A0A5C6YSP9</accession>
<proteinExistence type="predicted"/>
<dbReference type="AlphaFoldDB" id="A0A5C6YSP9"/>
<reference evidence="1 2" key="1">
    <citation type="submission" date="2019-08" db="EMBL/GenBank/DDBJ databases">
        <title>Genome of Aequorivita lipolytica Y10-2 (type strain).</title>
        <authorList>
            <person name="Bowman J.P."/>
        </authorList>
    </citation>
    <scope>NUCLEOTIDE SEQUENCE [LARGE SCALE GENOMIC DNA]</scope>
    <source>
        <strain evidence="1 2">Y10-2</strain>
    </source>
</reference>
<name>A0A5C6YSP9_9FLAO</name>
<protein>
    <submittedName>
        <fullName evidence="1">Uncharacterized protein</fullName>
    </submittedName>
</protein>
<evidence type="ECO:0000313" key="2">
    <source>
        <dbReference type="Proteomes" id="UP000321945"/>
    </source>
</evidence>
<evidence type="ECO:0000313" key="1">
    <source>
        <dbReference type="EMBL" id="TXD70438.1"/>
    </source>
</evidence>
<keyword evidence="2" id="KW-1185">Reference proteome</keyword>
<dbReference type="EMBL" id="VORU01000002">
    <property type="protein sequence ID" value="TXD70438.1"/>
    <property type="molecule type" value="Genomic_DNA"/>
</dbReference>
<sequence>MKKYVLALFVFSAFISCKDNPVSKKIKETKDAVSNSTNAVQEMNNMQEDIEKLQAITPLTNEEFKSWLPEEVEGMKRISFKAGQAGMMGISSIEAEYANEDKSKKFSINVIDGAGQMGAAATAGMRMVMSQNFEEVDENGSKRTVTKNGKKAIEEYRSGNNRSKIQFMENNRFYLEATGNNMDLDETWDAIDEINLDKLG</sequence>
<comment type="caution">
    <text evidence="1">The sequence shown here is derived from an EMBL/GenBank/DDBJ whole genome shotgun (WGS) entry which is preliminary data.</text>
</comment>